<dbReference type="PROSITE" id="PS00092">
    <property type="entry name" value="N6_MTASE"/>
    <property type="match status" value="1"/>
</dbReference>
<comment type="similarity">
    <text evidence="1 7">Belongs to the N(4)/N(6)-methyltransferase family.</text>
</comment>
<dbReference type="GO" id="GO:0032259">
    <property type="term" value="P:methylation"/>
    <property type="evidence" value="ECO:0007669"/>
    <property type="project" value="UniProtKB-KW"/>
</dbReference>
<evidence type="ECO:0000256" key="7">
    <source>
        <dbReference type="RuleBase" id="RU361257"/>
    </source>
</evidence>
<dbReference type="SUPFAM" id="SSF53335">
    <property type="entry name" value="S-adenosyl-L-methionine-dependent methyltransferases"/>
    <property type="match status" value="1"/>
</dbReference>
<evidence type="ECO:0000256" key="6">
    <source>
        <dbReference type="ARBA" id="ARBA00047942"/>
    </source>
</evidence>
<proteinExistence type="inferred from homology"/>
<evidence type="ECO:0000256" key="3">
    <source>
        <dbReference type="ARBA" id="ARBA00022603"/>
    </source>
</evidence>
<dbReference type="GO" id="GO:0008168">
    <property type="term" value="F:methyltransferase activity"/>
    <property type="evidence" value="ECO:0007669"/>
    <property type="project" value="UniProtKB-KW"/>
</dbReference>
<keyword evidence="5 7" id="KW-0949">S-adenosyl-L-methionine</keyword>
<name>A0ABS3ZAY2_9GAMM</name>
<dbReference type="PIRSF" id="PIRSF000398">
    <property type="entry name" value="M_m6A_EcoRV"/>
    <property type="match status" value="1"/>
</dbReference>
<dbReference type="InterPro" id="IPR029063">
    <property type="entry name" value="SAM-dependent_MTases_sf"/>
</dbReference>
<dbReference type="InterPro" id="IPR012327">
    <property type="entry name" value="MeTrfase_D12"/>
</dbReference>
<dbReference type="InterPro" id="IPR012263">
    <property type="entry name" value="M_m6A_EcoRV"/>
</dbReference>
<organism evidence="8 9">
    <name type="scientific">Marinobacterium alkalitolerans</name>
    <dbReference type="NCBI Taxonomy" id="1542925"/>
    <lineage>
        <taxon>Bacteria</taxon>
        <taxon>Pseudomonadati</taxon>
        <taxon>Pseudomonadota</taxon>
        <taxon>Gammaproteobacteria</taxon>
        <taxon>Oceanospirillales</taxon>
        <taxon>Oceanospirillaceae</taxon>
        <taxon>Marinobacterium</taxon>
    </lineage>
</organism>
<comment type="catalytic activity">
    <reaction evidence="6 7">
        <text>a 2'-deoxyadenosine in DNA + S-adenosyl-L-methionine = an N(6)-methyl-2'-deoxyadenosine in DNA + S-adenosyl-L-homocysteine + H(+)</text>
        <dbReference type="Rhea" id="RHEA:15197"/>
        <dbReference type="Rhea" id="RHEA-COMP:12418"/>
        <dbReference type="Rhea" id="RHEA-COMP:12419"/>
        <dbReference type="ChEBI" id="CHEBI:15378"/>
        <dbReference type="ChEBI" id="CHEBI:57856"/>
        <dbReference type="ChEBI" id="CHEBI:59789"/>
        <dbReference type="ChEBI" id="CHEBI:90615"/>
        <dbReference type="ChEBI" id="CHEBI:90616"/>
        <dbReference type="EC" id="2.1.1.72"/>
    </reaction>
</comment>
<evidence type="ECO:0000256" key="5">
    <source>
        <dbReference type="ARBA" id="ARBA00022691"/>
    </source>
</evidence>
<dbReference type="NCBIfam" id="TIGR00571">
    <property type="entry name" value="dam"/>
    <property type="match status" value="1"/>
</dbReference>
<dbReference type="EC" id="2.1.1.72" evidence="2 7"/>
<accession>A0ABS3ZAY2</accession>
<evidence type="ECO:0000256" key="2">
    <source>
        <dbReference type="ARBA" id="ARBA00011900"/>
    </source>
</evidence>
<comment type="caution">
    <text evidence="8">The sequence shown here is derived from an EMBL/GenBank/DDBJ whole genome shotgun (WGS) entry which is preliminary data.</text>
</comment>
<evidence type="ECO:0000256" key="4">
    <source>
        <dbReference type="ARBA" id="ARBA00022679"/>
    </source>
</evidence>
<dbReference type="Proteomes" id="UP000810171">
    <property type="component" value="Unassembled WGS sequence"/>
</dbReference>
<evidence type="ECO:0000313" key="8">
    <source>
        <dbReference type="EMBL" id="MBP0048850.1"/>
    </source>
</evidence>
<dbReference type="Pfam" id="PF02086">
    <property type="entry name" value="MethyltransfD12"/>
    <property type="match status" value="1"/>
</dbReference>
<dbReference type="PANTHER" id="PTHR30481:SF3">
    <property type="entry name" value="DNA ADENINE METHYLASE"/>
    <property type="match status" value="1"/>
</dbReference>
<keyword evidence="9" id="KW-1185">Reference proteome</keyword>
<sequence>MQAALFDLETTSYNDVAPFKTQLLKWVGNKQRFAHEIASFFPDQYETFYEPFMGSCAITATFAPHRGVASDKFKPLVEIFQCLKNDPELLIQWYSERYEKANGPDRKAGYEAIKASYNANPNGADLLFLSRACYGGVVRFRKVDGYMSTPCGAHEPIRPESFAKRAYIWRDRLKNVDFVHSSYEEMMMMARPGDVIYCDPPYTHSQGILYGGQSFSLEHLCEIISVCKSRGVYVALSIDGTKKSGEVNCELPIPDGLFEREIYVNCGKSMLKRFQMQGKTLEGEIVADRLLLTY</sequence>
<dbReference type="Gene3D" id="3.40.50.150">
    <property type="entry name" value="Vaccinia Virus protein VP39"/>
    <property type="match status" value="1"/>
</dbReference>
<evidence type="ECO:0000313" key="9">
    <source>
        <dbReference type="Proteomes" id="UP000810171"/>
    </source>
</evidence>
<evidence type="ECO:0000256" key="1">
    <source>
        <dbReference type="ARBA" id="ARBA00006594"/>
    </source>
</evidence>
<dbReference type="Gene3D" id="1.10.1020.10">
    <property type="entry name" value="Adenine-specific Methyltransferase, Domain 2"/>
    <property type="match status" value="1"/>
</dbReference>
<reference evidence="8 9" key="1">
    <citation type="submission" date="2020-09" db="EMBL/GenBank/DDBJ databases">
        <authorList>
            <person name="Tanuku N.R.S."/>
        </authorList>
    </citation>
    <scope>NUCLEOTIDE SEQUENCE [LARGE SCALE GENOMIC DNA]</scope>
    <source>
        <strain evidence="8 9">AK62</strain>
    </source>
</reference>
<dbReference type="InterPro" id="IPR002052">
    <property type="entry name" value="DNA_methylase_N6_adenine_CS"/>
</dbReference>
<protein>
    <recommendedName>
        <fullName evidence="2 7">Site-specific DNA-methyltransferase (adenine-specific)</fullName>
        <ecNumber evidence="2 7">2.1.1.72</ecNumber>
    </recommendedName>
</protein>
<dbReference type="InterPro" id="IPR023095">
    <property type="entry name" value="Ade_MeTrfase_dom_2"/>
</dbReference>
<dbReference type="EMBL" id="JACVEW010000011">
    <property type="protein sequence ID" value="MBP0048850.1"/>
    <property type="molecule type" value="Genomic_DNA"/>
</dbReference>
<dbReference type="PANTHER" id="PTHR30481">
    <property type="entry name" value="DNA ADENINE METHYLASE"/>
    <property type="match status" value="1"/>
</dbReference>
<gene>
    <name evidence="8" type="ORF">H9C73_08880</name>
</gene>
<keyword evidence="4 7" id="KW-0808">Transferase</keyword>
<keyword evidence="3 7" id="KW-0489">Methyltransferase</keyword>
<dbReference type="PRINTS" id="PR00505">
    <property type="entry name" value="D12N6MTFRASE"/>
</dbReference>